<dbReference type="Proteomes" id="UP000226442">
    <property type="component" value="Unassembled WGS sequence"/>
</dbReference>
<name>A0A2G4EUD5_9CYAN</name>
<evidence type="ECO:0008006" key="4">
    <source>
        <dbReference type="Google" id="ProtNLM"/>
    </source>
</evidence>
<keyword evidence="1" id="KW-0812">Transmembrane</keyword>
<feature type="transmembrane region" description="Helical" evidence="1">
    <location>
        <begin position="144"/>
        <end position="168"/>
    </location>
</feature>
<evidence type="ECO:0000256" key="1">
    <source>
        <dbReference type="SAM" id="Phobius"/>
    </source>
</evidence>
<organism evidence="2 3">
    <name type="scientific">Tychonema bourrellyi FEM_GT703</name>
    <dbReference type="NCBI Taxonomy" id="2040638"/>
    <lineage>
        <taxon>Bacteria</taxon>
        <taxon>Bacillati</taxon>
        <taxon>Cyanobacteriota</taxon>
        <taxon>Cyanophyceae</taxon>
        <taxon>Oscillatoriophycideae</taxon>
        <taxon>Oscillatoriales</taxon>
        <taxon>Microcoleaceae</taxon>
        <taxon>Tychonema</taxon>
    </lineage>
</organism>
<evidence type="ECO:0000313" key="3">
    <source>
        <dbReference type="Proteomes" id="UP000226442"/>
    </source>
</evidence>
<proteinExistence type="predicted"/>
<dbReference type="RefSeq" id="WP_096831980.1">
    <property type="nucleotide sequence ID" value="NZ_NXIB02000263.1"/>
</dbReference>
<accession>A0A2G4EUD5</accession>
<dbReference type="InterPro" id="IPR054663">
    <property type="entry name" value="FraC"/>
</dbReference>
<dbReference type="NCBIfam" id="NF045624">
    <property type="entry name" value="filament_FraC"/>
    <property type="match status" value="1"/>
</dbReference>
<evidence type="ECO:0000313" key="2">
    <source>
        <dbReference type="EMBL" id="PHX53145.1"/>
    </source>
</evidence>
<keyword evidence="1" id="KW-1133">Transmembrane helix</keyword>
<keyword evidence="3" id="KW-1185">Reference proteome</keyword>
<feature type="transmembrane region" description="Helical" evidence="1">
    <location>
        <begin position="6"/>
        <end position="29"/>
    </location>
</feature>
<dbReference type="AlphaFoldDB" id="A0A2G4EUD5"/>
<dbReference type="EMBL" id="NXIB02000263">
    <property type="protein sequence ID" value="PHX53145.1"/>
    <property type="molecule type" value="Genomic_DNA"/>
</dbReference>
<protein>
    <recommendedName>
        <fullName evidence="4">Filament integrity protein fraC</fullName>
    </recommendedName>
</protein>
<feature type="transmembrane region" description="Helical" evidence="1">
    <location>
        <begin position="86"/>
        <end position="104"/>
    </location>
</feature>
<gene>
    <name evidence="2" type="ORF">CP500_023080</name>
</gene>
<feature type="transmembrane region" description="Helical" evidence="1">
    <location>
        <begin position="41"/>
        <end position="66"/>
    </location>
</feature>
<dbReference type="OrthoDB" id="454780at2"/>
<sequence length="172" mass="19053">MIASVFPFRTVLVQVLILFLAIAIESWFLQKLIKLGPKTSVEYTAILNLCCTCIGWLLFFGIESVLPKDLREQLIDYMILGGGQDIYSAITAIAVLVLAITFFAKWQGLELIQNVATGTKKASKPQFIGPPTLTKRPPQKTFQVTTIFGAVLIAHTVSNFVILTVLFLQSFN</sequence>
<reference evidence="2" key="1">
    <citation type="submission" date="2017-10" db="EMBL/GenBank/DDBJ databases">
        <title>Draft genome sequence of the planktic cyanobacteria Tychonema bourrellyi isolated from alpine lentic freshwater.</title>
        <authorList>
            <person name="Tett A."/>
            <person name="Armanini F."/>
            <person name="Asnicar F."/>
            <person name="Boscaini A."/>
            <person name="Pasolli E."/>
            <person name="Zolfo M."/>
            <person name="Donati C."/>
            <person name="Salmaso N."/>
            <person name="Segata N."/>
        </authorList>
    </citation>
    <scope>NUCLEOTIDE SEQUENCE</scope>
    <source>
        <strain evidence="2">FEM_GT703</strain>
    </source>
</reference>
<dbReference type="Pfam" id="PF24301">
    <property type="entry name" value="FraC"/>
    <property type="match status" value="1"/>
</dbReference>
<comment type="caution">
    <text evidence="2">The sequence shown here is derived from an EMBL/GenBank/DDBJ whole genome shotgun (WGS) entry which is preliminary data.</text>
</comment>
<keyword evidence="1" id="KW-0472">Membrane</keyword>